<reference evidence="3" key="1">
    <citation type="submission" date="2018-03" db="EMBL/GenBank/DDBJ databases">
        <authorList>
            <person name="Blom J."/>
        </authorList>
    </citation>
    <scope>NUCLEOTIDE SEQUENCE [LARGE SCALE GENOMIC DNA]</scope>
    <source>
        <strain evidence="3">KPC-SM-21</strain>
    </source>
</reference>
<keyword evidence="1" id="KW-0732">Signal</keyword>
<dbReference type="InParanoid" id="A0A2U3N0K2"/>
<evidence type="ECO:0000313" key="3">
    <source>
        <dbReference type="Proteomes" id="UP000245974"/>
    </source>
</evidence>
<dbReference type="Proteomes" id="UP000245974">
    <property type="component" value="Unassembled WGS sequence"/>
</dbReference>
<evidence type="ECO:0000256" key="1">
    <source>
        <dbReference type="SAM" id="SignalP"/>
    </source>
</evidence>
<keyword evidence="3" id="KW-1185">Reference proteome</keyword>
<organism evidence="2 3">
    <name type="scientific">Acinetobacter stercoris</name>
    <dbReference type="NCBI Taxonomy" id="2126983"/>
    <lineage>
        <taxon>Bacteria</taxon>
        <taxon>Pseudomonadati</taxon>
        <taxon>Pseudomonadota</taxon>
        <taxon>Gammaproteobacteria</taxon>
        <taxon>Moraxellales</taxon>
        <taxon>Moraxellaceae</taxon>
        <taxon>Acinetobacter</taxon>
    </lineage>
</organism>
<feature type="chain" id="PRO_5015483735" evidence="1">
    <location>
        <begin position="25"/>
        <end position="450"/>
    </location>
</feature>
<dbReference type="AlphaFoldDB" id="A0A2U3N0K2"/>
<dbReference type="OrthoDB" id="6073551at2"/>
<accession>A0A2U3N0K2</accession>
<dbReference type="RefSeq" id="WP_121974604.1">
    <property type="nucleotide sequence ID" value="NZ_OOGT01000111.1"/>
</dbReference>
<name>A0A2U3N0K2_9GAMM</name>
<evidence type="ECO:0000313" key="2">
    <source>
        <dbReference type="EMBL" id="SPL71163.1"/>
    </source>
</evidence>
<proteinExistence type="predicted"/>
<feature type="signal peptide" evidence="1">
    <location>
        <begin position="1"/>
        <end position="24"/>
    </location>
</feature>
<dbReference type="EMBL" id="OOGT01000111">
    <property type="protein sequence ID" value="SPL71163.1"/>
    <property type="molecule type" value="Genomic_DNA"/>
</dbReference>
<sequence length="450" mass="47000">MHKVRYLKIALLQIMLIAGHSSYADNHLKPMTDEQMANTTGQALMSLSYIAPNDTVNLETHRSGGDTGIGFYKLGLEAELEINANIKKLQLGCGGVKGAGCDIDIDYLSLSGISDTNTGRASSSAKLVNPFVEFAIKNPNSVATRQVTGLRLSSEAAYGMISFGLENAEKTNADGSKSGIPSGINSLSGYLVVAATGGTVNVNSISNLTQAETGTAIKGKACDSYLGACGLIRADFTTNDYNLNLDTSNSTSKLTLAEQAITGSRISSYPLLATALVSGINLSGTVDATAKVLGIGIPLSGDLSGTVNNLNVDVTINESLGLFHKADLNGTPMSIALQSKGIMWPGTKSIAQQGWWLELSNPIEIGDITPSNNVDIAMNTIKDTLGLVGQYLTDNPIKCGALTVNCLVVGKIDTGAVNLINSSHAAMTLTDVSLAKQSFAPNCHGNLKFC</sequence>
<gene>
    <name evidence="2" type="ORF">KPC_2341</name>
</gene>
<protein>
    <submittedName>
        <fullName evidence="2">Uncharacterized protein</fullName>
    </submittedName>
</protein>